<name>A0AAN5YGC3_ASPLE</name>
<comment type="caution">
    <text evidence="1">The sequence shown here is derived from an EMBL/GenBank/DDBJ whole genome shotgun (WGS) entry which is preliminary data.</text>
</comment>
<organism evidence="1 2">
    <name type="scientific">Aspergillus lentulus</name>
    <dbReference type="NCBI Taxonomy" id="293939"/>
    <lineage>
        <taxon>Eukaryota</taxon>
        <taxon>Fungi</taxon>
        <taxon>Dikarya</taxon>
        <taxon>Ascomycota</taxon>
        <taxon>Pezizomycotina</taxon>
        <taxon>Eurotiomycetes</taxon>
        <taxon>Eurotiomycetidae</taxon>
        <taxon>Eurotiales</taxon>
        <taxon>Aspergillaceae</taxon>
        <taxon>Aspergillus</taxon>
        <taxon>Aspergillus subgen. Fumigati</taxon>
    </lineage>
</organism>
<reference evidence="1" key="2">
    <citation type="submission" date="2020-04" db="EMBL/GenBank/DDBJ databases">
        <authorList>
            <person name="Santos R.A.C."/>
            <person name="Steenwyk J.L."/>
            <person name="Rivero-Menendez O."/>
            <person name="Mead M.E."/>
            <person name="Silva L.P."/>
            <person name="Bastos R.W."/>
            <person name="Alastruey-Izquierdo A."/>
            <person name="Goldman G.H."/>
            <person name="Rokas A."/>
        </authorList>
    </citation>
    <scope>NUCLEOTIDE SEQUENCE</scope>
    <source>
        <strain evidence="1">CNM-CM8927</strain>
    </source>
</reference>
<dbReference type="PANTHER" id="PTHR39596">
    <property type="match status" value="1"/>
</dbReference>
<dbReference type="AlphaFoldDB" id="A0AAN5YGC3"/>
<dbReference type="PANTHER" id="PTHR39596:SF4">
    <property type="entry name" value="HET DOMAIN PROTEIN (AFU_ORTHOLOGUE AFUA_3G03140)-RELATED"/>
    <property type="match status" value="1"/>
</dbReference>
<sequence length="327" mass="36969">MDTPCIPTDDELRDEAIAQINSNFVNSKVTMLVDRDLMEIDINPLTLQAKEAILATIVVCDWNVPIQHYTPTENEHYKFLDQESVTTEQATCLLNHRHATKDRDVIMIWNLVCGSNKVVKTALDFWKSTVEQPLATGFLVSSAPRLKARGLSWAPARPNLLPPAAGTSNVKQYPAFDGQNSVAGRIVAEGFKAEWLMCPIRRSKALPIWFSLYTYEAEPHVDAYYKVYNGGANAKMDPRSLLNIRSIIAPLLKRYRWVAFLLPALRERLSSGAVFPPQPFPYQGEAKGPLIVVVASNGGDEWEWQFVHEWDIKFRLPEFSLKELLIV</sequence>
<reference evidence="1" key="1">
    <citation type="journal article" date="2020" name="bioRxiv">
        <title>Genomic and phenotypic heterogeneity of clinical isolates of the human pathogens Aspergillus fumigatus, Aspergillus lentulus and Aspergillus fumigatiaffinis.</title>
        <authorList>
            <person name="dos Santos R.A.C."/>
            <person name="Steenwyk J.L."/>
            <person name="Rivero-Menendez O."/>
            <person name="Mead M.E."/>
            <person name="Silva L.P."/>
            <person name="Bastos R.W."/>
            <person name="Alastruey-Izquierdo A."/>
            <person name="Goldman G.H."/>
            <person name="Rokas A."/>
        </authorList>
    </citation>
    <scope>NUCLEOTIDE SEQUENCE</scope>
    <source>
        <strain evidence="1">CNM-CM8927</strain>
    </source>
</reference>
<evidence type="ECO:0000313" key="1">
    <source>
        <dbReference type="EMBL" id="KAF4200240.1"/>
    </source>
</evidence>
<evidence type="ECO:0000313" key="2">
    <source>
        <dbReference type="Proteomes" id="UP000649114"/>
    </source>
</evidence>
<proteinExistence type="predicted"/>
<gene>
    <name evidence="1" type="ORF">CNMCM8927_003673</name>
</gene>
<dbReference type="Proteomes" id="UP000649114">
    <property type="component" value="Unassembled WGS sequence"/>
</dbReference>
<protein>
    <submittedName>
        <fullName evidence="1">Uncharacterized protein</fullName>
    </submittedName>
</protein>
<accession>A0AAN5YGC3</accession>
<dbReference type="EMBL" id="JAAAPU010000217">
    <property type="protein sequence ID" value="KAF4200240.1"/>
    <property type="molecule type" value="Genomic_DNA"/>
</dbReference>